<keyword evidence="2" id="KW-0547">Nucleotide-binding</keyword>
<dbReference type="SUPFAM" id="SSF52540">
    <property type="entry name" value="P-loop containing nucleoside triphosphate hydrolases"/>
    <property type="match status" value="1"/>
</dbReference>
<keyword evidence="4" id="KW-0505">Motor protein</keyword>
<dbReference type="Pfam" id="PF00225">
    <property type="entry name" value="Kinesin"/>
    <property type="match status" value="1"/>
</dbReference>
<gene>
    <name evidence="7" type="ORF">LUZ61_002398</name>
</gene>
<dbReference type="PROSITE" id="PS50067">
    <property type="entry name" value="KINESIN_MOTOR_2"/>
    <property type="match status" value="1"/>
</dbReference>
<evidence type="ECO:0000256" key="4">
    <source>
        <dbReference type="ARBA" id="ARBA00023175"/>
    </source>
</evidence>
<dbReference type="InterPro" id="IPR001752">
    <property type="entry name" value="Kinesin_motor_dom"/>
</dbReference>
<feature type="domain" description="Kinesin motor" evidence="6">
    <location>
        <begin position="1"/>
        <end position="219"/>
    </location>
</feature>
<comment type="caution">
    <text evidence="7">The sequence shown here is derived from an EMBL/GenBank/DDBJ whole genome shotgun (WGS) entry which is preliminary data.</text>
</comment>
<dbReference type="Proteomes" id="UP001210211">
    <property type="component" value="Unassembled WGS sequence"/>
</dbReference>
<keyword evidence="3" id="KW-0067">ATP-binding</keyword>
<proteinExistence type="inferred from homology"/>
<dbReference type="GO" id="GO:0007018">
    <property type="term" value="P:microtubule-based movement"/>
    <property type="evidence" value="ECO:0007669"/>
    <property type="project" value="InterPro"/>
</dbReference>
<dbReference type="GO" id="GO:0008017">
    <property type="term" value="F:microtubule binding"/>
    <property type="evidence" value="ECO:0007669"/>
    <property type="project" value="InterPro"/>
</dbReference>
<reference evidence="7 8" key="1">
    <citation type="journal article" date="2022" name="Cell">
        <title>Repeat-based holocentromeres influence genome architecture and karyotype evolution.</title>
        <authorList>
            <person name="Hofstatter P.G."/>
            <person name="Thangavel G."/>
            <person name="Lux T."/>
            <person name="Neumann P."/>
            <person name="Vondrak T."/>
            <person name="Novak P."/>
            <person name="Zhang M."/>
            <person name="Costa L."/>
            <person name="Castellani M."/>
            <person name="Scott A."/>
            <person name="Toegelov H."/>
            <person name="Fuchs J."/>
            <person name="Mata-Sucre Y."/>
            <person name="Dias Y."/>
            <person name="Vanzela A.L.L."/>
            <person name="Huettel B."/>
            <person name="Almeida C.C.S."/>
            <person name="Simkova H."/>
            <person name="Souza G."/>
            <person name="Pedrosa-Harand A."/>
            <person name="Macas J."/>
            <person name="Mayer K.F.X."/>
            <person name="Houben A."/>
            <person name="Marques A."/>
        </authorList>
    </citation>
    <scope>NUCLEOTIDE SEQUENCE [LARGE SCALE GENOMIC DNA]</scope>
    <source>
        <strain evidence="7">RhyTen1mFocal</strain>
    </source>
</reference>
<dbReference type="InterPro" id="IPR036961">
    <property type="entry name" value="Kinesin_motor_dom_sf"/>
</dbReference>
<evidence type="ECO:0000256" key="1">
    <source>
        <dbReference type="ARBA" id="ARBA00022701"/>
    </source>
</evidence>
<dbReference type="GO" id="GO:0007052">
    <property type="term" value="P:mitotic spindle organization"/>
    <property type="evidence" value="ECO:0007669"/>
    <property type="project" value="TreeGrafter"/>
</dbReference>
<dbReference type="Gene3D" id="3.40.850.10">
    <property type="entry name" value="Kinesin motor domain"/>
    <property type="match status" value="1"/>
</dbReference>
<keyword evidence="8" id="KW-1185">Reference proteome</keyword>
<evidence type="ECO:0000259" key="6">
    <source>
        <dbReference type="PROSITE" id="PS50067"/>
    </source>
</evidence>
<sequence length="219" mass="24273">MNSSGEVNASGIIPRIMEKIFEKIYNEEIFDLLDQQTDTVKPKNCQVMRSKHGMRVTIQIRETTGEIALVGVNEVSVKSQEDMASFLARGSKKRVTARTLMNNRSSRSHAIFTIYGEQAGDFGDDILVSKLQLVDLAGSERAKPTCSDGLRLKEGIQINKALLALGNAISALGGEKKHKEGAFVAYRESKLTRQLMKDFNPRSNKFIPMIYLTNCSGKA</sequence>
<evidence type="ECO:0000256" key="3">
    <source>
        <dbReference type="ARBA" id="ARBA00022840"/>
    </source>
</evidence>
<dbReference type="PROSITE" id="PS00411">
    <property type="entry name" value="KINESIN_MOTOR_1"/>
    <property type="match status" value="1"/>
</dbReference>
<dbReference type="EMBL" id="JAMRDG010000001">
    <property type="protein sequence ID" value="KAJ3698693.1"/>
    <property type="molecule type" value="Genomic_DNA"/>
</dbReference>
<evidence type="ECO:0000256" key="2">
    <source>
        <dbReference type="ARBA" id="ARBA00022741"/>
    </source>
</evidence>
<dbReference type="GO" id="GO:0003777">
    <property type="term" value="F:microtubule motor activity"/>
    <property type="evidence" value="ECO:0007669"/>
    <property type="project" value="InterPro"/>
</dbReference>
<dbReference type="InterPro" id="IPR027417">
    <property type="entry name" value="P-loop_NTPase"/>
</dbReference>
<comment type="similarity">
    <text evidence="5">Belongs to the TRAFAC class myosin-kinesin ATPase superfamily. Kinesin family.</text>
</comment>
<dbReference type="PANTHER" id="PTHR47969">
    <property type="entry name" value="CHROMOSOME-ASSOCIATED KINESIN KIF4A-RELATED"/>
    <property type="match status" value="1"/>
</dbReference>
<comment type="caution">
    <text evidence="5">Lacks conserved residue(s) required for the propagation of feature annotation.</text>
</comment>
<dbReference type="GO" id="GO:0005875">
    <property type="term" value="C:microtubule associated complex"/>
    <property type="evidence" value="ECO:0007669"/>
    <property type="project" value="TreeGrafter"/>
</dbReference>
<evidence type="ECO:0000256" key="5">
    <source>
        <dbReference type="PROSITE-ProRule" id="PRU00283"/>
    </source>
</evidence>
<dbReference type="GO" id="GO:0005874">
    <property type="term" value="C:microtubule"/>
    <property type="evidence" value="ECO:0007669"/>
    <property type="project" value="UniProtKB-KW"/>
</dbReference>
<dbReference type="PRINTS" id="PR00380">
    <property type="entry name" value="KINESINHEAVY"/>
</dbReference>
<evidence type="ECO:0000313" key="7">
    <source>
        <dbReference type="EMBL" id="KAJ3698693.1"/>
    </source>
</evidence>
<dbReference type="InterPro" id="IPR027640">
    <property type="entry name" value="Kinesin-like_fam"/>
</dbReference>
<keyword evidence="1" id="KW-0493">Microtubule</keyword>
<dbReference type="GO" id="GO:0005524">
    <property type="term" value="F:ATP binding"/>
    <property type="evidence" value="ECO:0007669"/>
    <property type="project" value="UniProtKB-KW"/>
</dbReference>
<evidence type="ECO:0000313" key="8">
    <source>
        <dbReference type="Proteomes" id="UP001210211"/>
    </source>
</evidence>
<dbReference type="SMART" id="SM00129">
    <property type="entry name" value="KISc"/>
    <property type="match status" value="1"/>
</dbReference>
<dbReference type="AlphaFoldDB" id="A0AAD5ZJ05"/>
<dbReference type="GO" id="GO:0051231">
    <property type="term" value="P:spindle elongation"/>
    <property type="evidence" value="ECO:0007669"/>
    <property type="project" value="TreeGrafter"/>
</dbReference>
<protein>
    <recommendedName>
        <fullName evidence="6">Kinesin motor domain-containing protein</fullName>
    </recommendedName>
</protein>
<organism evidence="7 8">
    <name type="scientific">Rhynchospora tenuis</name>
    <dbReference type="NCBI Taxonomy" id="198213"/>
    <lineage>
        <taxon>Eukaryota</taxon>
        <taxon>Viridiplantae</taxon>
        <taxon>Streptophyta</taxon>
        <taxon>Embryophyta</taxon>
        <taxon>Tracheophyta</taxon>
        <taxon>Spermatophyta</taxon>
        <taxon>Magnoliopsida</taxon>
        <taxon>Liliopsida</taxon>
        <taxon>Poales</taxon>
        <taxon>Cyperaceae</taxon>
        <taxon>Cyperoideae</taxon>
        <taxon>Rhynchosporeae</taxon>
        <taxon>Rhynchospora</taxon>
    </lineage>
</organism>
<dbReference type="InterPro" id="IPR019821">
    <property type="entry name" value="Kinesin_motor_CS"/>
</dbReference>
<dbReference type="PANTHER" id="PTHR47969:SF6">
    <property type="entry name" value="KINESIN-LIKE PROTEIN KIN-4C"/>
    <property type="match status" value="1"/>
</dbReference>
<name>A0AAD5ZJ05_9POAL</name>
<accession>A0AAD5ZJ05</accession>